<organism evidence="1 2">
    <name type="scientific">Cytobacillus praedii</name>
    <dbReference type="NCBI Taxonomy" id="1742358"/>
    <lineage>
        <taxon>Bacteria</taxon>
        <taxon>Bacillati</taxon>
        <taxon>Bacillota</taxon>
        <taxon>Bacilli</taxon>
        <taxon>Bacillales</taxon>
        <taxon>Bacillaceae</taxon>
        <taxon>Cytobacillus</taxon>
    </lineage>
</organism>
<accession>A0A4R1B272</accession>
<sequence length="436" mass="51189">MKPKKCPRCGAVLLEDAWEHLEENEDGGFTMDAFPVIICQNKCGFMREAEEFPTVIAQQGDDRLLLLYPNERGRILEMEDSIIWPPMHYQSLLSSGDWEDYTGSHDIQSLIENARDSRAALLEQPNIFQFATSELSQDAFLCWLMSWCEQPFQMHDRALNEASIDFISIIFNLHKIPVPNIDSIEITRQFESLDILAIVNNKYAILVEDKTFTKDHSNQLMRYRDAVKKEYPALIQLPIYYKISDQSHYRSPESAGYIPFKRKMMLEILKRGIKNGVQHPIFVDYYRHLQQLENKISAFRSKPIEEWDAFAWQGFYQELQKEINGNWGYVSNKKGGFWGFWWKSAMFEPYSLQLEQRRLCVKMKAAEIEDKVPLRSAKKALKYILESSENRDLFLQKPSRLRTGKTMTIAERDNYLYTKSDGTIDMDRIIEELKKY</sequence>
<dbReference type="OrthoDB" id="6796607at2"/>
<protein>
    <submittedName>
        <fullName evidence="1">Uncharacterized protein</fullName>
    </submittedName>
</protein>
<dbReference type="InterPro" id="IPR029470">
    <property type="entry name" value="PDDEXK_4"/>
</dbReference>
<name>A0A4R1B272_9BACI</name>
<dbReference type="AlphaFoldDB" id="A0A4R1B272"/>
<dbReference type="Proteomes" id="UP000293846">
    <property type="component" value="Unassembled WGS sequence"/>
</dbReference>
<dbReference type="Pfam" id="PF14281">
    <property type="entry name" value="PDDEXK_4"/>
    <property type="match status" value="1"/>
</dbReference>
<comment type="caution">
    <text evidence="1">The sequence shown here is derived from an EMBL/GenBank/DDBJ whole genome shotgun (WGS) entry which is preliminary data.</text>
</comment>
<dbReference type="RefSeq" id="WP_131237070.1">
    <property type="nucleotide sequence ID" value="NZ_SJTH01000012.1"/>
</dbReference>
<evidence type="ECO:0000313" key="2">
    <source>
        <dbReference type="Proteomes" id="UP000293846"/>
    </source>
</evidence>
<dbReference type="EMBL" id="SJTH01000012">
    <property type="protein sequence ID" value="TCJ03957.1"/>
    <property type="molecule type" value="Genomic_DNA"/>
</dbReference>
<gene>
    <name evidence="1" type="ORF">E0Y62_12355</name>
</gene>
<reference evidence="1 2" key="1">
    <citation type="submission" date="2019-03" db="EMBL/GenBank/DDBJ databases">
        <authorList>
            <person name="Jensen L."/>
            <person name="Storgaard J."/>
            <person name="Sulaj E."/>
            <person name="Schramm A."/>
            <person name="Marshall I.P.G."/>
        </authorList>
    </citation>
    <scope>NUCLEOTIDE SEQUENCE [LARGE SCALE GENOMIC DNA]</scope>
    <source>
        <strain evidence="1 2">2017H2G3</strain>
    </source>
</reference>
<proteinExistence type="predicted"/>
<keyword evidence="2" id="KW-1185">Reference proteome</keyword>
<evidence type="ECO:0000313" key="1">
    <source>
        <dbReference type="EMBL" id="TCJ03957.1"/>
    </source>
</evidence>